<feature type="coiled-coil region" evidence="1">
    <location>
        <begin position="533"/>
        <end position="560"/>
    </location>
</feature>
<evidence type="ECO:0000256" key="2">
    <source>
        <dbReference type="SAM" id="MobiDB-lite"/>
    </source>
</evidence>
<gene>
    <name evidence="3" type="primary">WAP_2</name>
    <name evidence="3" type="ORF">g.115923</name>
</gene>
<feature type="non-terminal residue" evidence="3">
    <location>
        <position position="1"/>
    </location>
</feature>
<reference evidence="3" key="1">
    <citation type="submission" date="2015-07" db="EMBL/GenBank/DDBJ databases">
        <title>Transcriptome Assembly of Anthurium amnicola.</title>
        <authorList>
            <person name="Suzuki J."/>
        </authorList>
    </citation>
    <scope>NUCLEOTIDE SEQUENCE</scope>
</reference>
<feature type="coiled-coil region" evidence="1">
    <location>
        <begin position="626"/>
        <end position="663"/>
    </location>
</feature>
<feature type="region of interest" description="Disordered" evidence="2">
    <location>
        <begin position="329"/>
        <end position="368"/>
    </location>
</feature>
<organism evidence="3">
    <name type="scientific">Anthurium amnicola</name>
    <dbReference type="NCBI Taxonomy" id="1678845"/>
    <lineage>
        <taxon>Eukaryota</taxon>
        <taxon>Viridiplantae</taxon>
        <taxon>Streptophyta</taxon>
        <taxon>Embryophyta</taxon>
        <taxon>Tracheophyta</taxon>
        <taxon>Spermatophyta</taxon>
        <taxon>Magnoliopsida</taxon>
        <taxon>Liliopsida</taxon>
        <taxon>Araceae</taxon>
        <taxon>Pothoideae</taxon>
        <taxon>Potheae</taxon>
        <taxon>Anthurium</taxon>
    </lineage>
</organism>
<name>A0A1D1XHJ5_9ARAE</name>
<evidence type="ECO:0000313" key="3">
    <source>
        <dbReference type="EMBL" id="JAT41895.1"/>
    </source>
</evidence>
<proteinExistence type="predicted"/>
<dbReference type="PANTHER" id="PTHR33883">
    <property type="entry name" value="WPP DOMAIN-ASSOCIATED PROTEIN"/>
    <property type="match status" value="1"/>
</dbReference>
<protein>
    <submittedName>
        <fullName evidence="3">WPP domain-associated protein</fullName>
    </submittedName>
</protein>
<keyword evidence="1" id="KW-0175">Coiled coil</keyword>
<sequence length="927" mass="106076">GGGGRETNPTGATVLWREIRTPTVMSAPSCSENSVEKEYSLLMHNLETAKANTTLMGDASILTSNSFKSSDCACIDSISDENLLLEDWESYWNDLNTRLTVSRMVSDSVIRGIVNAVVQEASESISSKEAEITELTKRLQLYDPDAVSSSKPVSSPLILGATSQLLINCSDPSNDNSRDLCSLNIAAEKHLQLLRSGIECMRSSNYCKMANLGSGNSRLCCVHDQLKASDSLIQLEKGVEALEEILATIREHTSQMTYSFKNSLYEQQWRWEFEKEVDSIIVQGFMTELREEFETKLCKQKSLFDIHNKFWFKKVDELSSLHQELDSISKSISSTEPEHPLSHGSQESFEEWSNNERKDHLPHRISGENVAADISRKEENGFVPKKKSENDMPEVVDSSLLQHMSKEELVSYYQNEINKIKRQLESSLHEKTEELFRLKRKYFKERGSLHCRRDKDHEALKKKVPEIALKLDKVLLESKNLAALQDHHDTTCSFKQRIESILLENQHLRDLLVDERKEVRCLNLQVSDAANQMSNYLTTEANLLKKLNKLKQEIEDMNTEAFFRNQIDKCILSELIREVKCHIEDLHMENIMIEESCGVILRGSVVDAFSSTKPVIMYDEEKKILAEAISQKEKALDLEVQNAEQLKQEATSLSKLINEKESVLQFEVKKSEKLNQEIVSLLALIEEKNNFISEVESKLMQQKKQLDAFSEELNLLKDQASEQDKLISEDKRESYLLKARLDKALNQIHQSDAKVSDLSRRLRIVSNDLKEAEKQKAILCDNIQQKQIEIVQVTAQAEEQIEQLESIVIFVQQLSKSVAEFEGIVMSNIEGRSSRLETLCDQCDALVKHVDIFKRRELLYKHKLEIRTTDLEKAEIEVDLLGDEVDALMNILEKIYIALDHYSPVLQHYPGVMEILKLVRRELKGDD</sequence>
<dbReference type="InterPro" id="IPR037490">
    <property type="entry name" value="WAP"/>
</dbReference>
<feature type="coiled-coil region" evidence="1">
    <location>
        <begin position="692"/>
        <end position="803"/>
    </location>
</feature>
<evidence type="ECO:0000256" key="1">
    <source>
        <dbReference type="SAM" id="Coils"/>
    </source>
</evidence>
<dbReference type="AlphaFoldDB" id="A0A1D1XHJ5"/>
<accession>A0A1D1XHJ5</accession>
<dbReference type="PANTHER" id="PTHR33883:SF10">
    <property type="entry name" value="WPP DOMAIN-ASSOCIATED PROTEIN"/>
    <property type="match status" value="1"/>
</dbReference>
<dbReference type="EMBL" id="GDJX01026041">
    <property type="protein sequence ID" value="JAT41895.1"/>
    <property type="molecule type" value="Transcribed_RNA"/>
</dbReference>